<dbReference type="Proteomes" id="UP000717696">
    <property type="component" value="Unassembled WGS sequence"/>
</dbReference>
<evidence type="ECO:0000256" key="1">
    <source>
        <dbReference type="ARBA" id="ARBA00013201"/>
    </source>
</evidence>
<keyword evidence="2 5" id="KW-0378">Hydrolase</keyword>
<evidence type="ECO:0000313" key="6">
    <source>
        <dbReference type="Proteomes" id="UP000717696"/>
    </source>
</evidence>
<sequence length="379" mass="40821">MLALLFLFATIAHAIVVSGPSGPWPVSYRVVELTDKSRWDPYAPKDSPHKRRILTSFFLPIHADQRTCKVDKIDYLPPKTTEAYGGVAAGLGLPNTIFEGFELEFCKASSKKQRPLPVVIFSPGFGGSRLLSSAQAQSLASRGNVVITVDHPYEATIVEFPDGTVVYGSNLDSTNNETVTTAAGVRSQDVSFLIDQILKPSSLGHGFSGRLDTSRIFVYGHSLGGATSALVALNDDRVLGGLDMDGFLWGPVTEAGLDVPFFIVGAESTANDTLNYGGFMDKLSGVNALLTMDGMQHMSFFDIPLLISLRDDIPPELEPVLAAAFGAIPGKRVAAIVDSILGMVTRFLFEGKARPLCTVEDRIPELVVVERDLKGACRN</sequence>
<dbReference type="OrthoDB" id="2363873at2759"/>
<organism evidence="5 6">
    <name type="scientific">Dactylonectria estremocensis</name>
    <dbReference type="NCBI Taxonomy" id="1079267"/>
    <lineage>
        <taxon>Eukaryota</taxon>
        <taxon>Fungi</taxon>
        <taxon>Dikarya</taxon>
        <taxon>Ascomycota</taxon>
        <taxon>Pezizomycotina</taxon>
        <taxon>Sordariomycetes</taxon>
        <taxon>Hypocreomycetidae</taxon>
        <taxon>Hypocreales</taxon>
        <taxon>Nectriaceae</taxon>
        <taxon>Dactylonectria</taxon>
    </lineage>
</organism>
<dbReference type="EMBL" id="JAGMUU010000034">
    <property type="protein sequence ID" value="KAH7117173.1"/>
    <property type="molecule type" value="Genomic_DNA"/>
</dbReference>
<gene>
    <name evidence="5" type="ORF">B0J13DRAFT_532982</name>
</gene>
<protein>
    <recommendedName>
        <fullName evidence="1">1-alkyl-2-acetylglycerophosphocholine esterase</fullName>
        <ecNumber evidence="1">3.1.1.47</ecNumber>
    </recommendedName>
</protein>
<evidence type="ECO:0000256" key="4">
    <source>
        <dbReference type="ARBA" id="ARBA00023098"/>
    </source>
</evidence>
<dbReference type="EC" id="3.1.1.47" evidence="1"/>
<dbReference type="PANTHER" id="PTHR10272">
    <property type="entry name" value="PLATELET-ACTIVATING FACTOR ACETYLHYDROLASE"/>
    <property type="match status" value="1"/>
</dbReference>
<keyword evidence="4" id="KW-0443">Lipid metabolism</keyword>
<evidence type="ECO:0000313" key="5">
    <source>
        <dbReference type="EMBL" id="KAH7117173.1"/>
    </source>
</evidence>
<dbReference type="InterPro" id="IPR029058">
    <property type="entry name" value="AB_hydrolase_fold"/>
</dbReference>
<dbReference type="Gene3D" id="3.40.50.1820">
    <property type="entry name" value="alpha/beta hydrolase"/>
    <property type="match status" value="1"/>
</dbReference>
<evidence type="ECO:0000256" key="2">
    <source>
        <dbReference type="ARBA" id="ARBA00022801"/>
    </source>
</evidence>
<dbReference type="AlphaFoldDB" id="A0A9P9DDJ1"/>
<name>A0A9P9DDJ1_9HYPO</name>
<dbReference type="GO" id="GO:0003847">
    <property type="term" value="F:1-alkyl-2-acetylglycerophosphocholine esterase activity"/>
    <property type="evidence" value="ECO:0007669"/>
    <property type="project" value="UniProtKB-EC"/>
</dbReference>
<dbReference type="PANTHER" id="PTHR10272:SF14">
    <property type="entry name" value="PAF ACETYLHYDROLASE FAMILY PROTEIN"/>
    <property type="match status" value="1"/>
</dbReference>
<dbReference type="Pfam" id="PF03403">
    <property type="entry name" value="PAF-AH_p_II"/>
    <property type="match status" value="2"/>
</dbReference>
<keyword evidence="3" id="KW-0442">Lipid degradation</keyword>
<accession>A0A9P9DDJ1</accession>
<comment type="caution">
    <text evidence="5">The sequence shown here is derived from an EMBL/GenBank/DDBJ whole genome shotgun (WGS) entry which is preliminary data.</text>
</comment>
<proteinExistence type="predicted"/>
<reference evidence="5" key="1">
    <citation type="journal article" date="2021" name="Nat. Commun.">
        <title>Genetic determinants of endophytism in the Arabidopsis root mycobiome.</title>
        <authorList>
            <person name="Mesny F."/>
            <person name="Miyauchi S."/>
            <person name="Thiergart T."/>
            <person name="Pickel B."/>
            <person name="Atanasova L."/>
            <person name="Karlsson M."/>
            <person name="Huettel B."/>
            <person name="Barry K.W."/>
            <person name="Haridas S."/>
            <person name="Chen C."/>
            <person name="Bauer D."/>
            <person name="Andreopoulos W."/>
            <person name="Pangilinan J."/>
            <person name="LaButti K."/>
            <person name="Riley R."/>
            <person name="Lipzen A."/>
            <person name="Clum A."/>
            <person name="Drula E."/>
            <person name="Henrissat B."/>
            <person name="Kohler A."/>
            <person name="Grigoriev I.V."/>
            <person name="Martin F.M."/>
            <person name="Hacquard S."/>
        </authorList>
    </citation>
    <scope>NUCLEOTIDE SEQUENCE</scope>
    <source>
        <strain evidence="5">MPI-CAGE-AT-0021</strain>
    </source>
</reference>
<evidence type="ECO:0000256" key="3">
    <source>
        <dbReference type="ARBA" id="ARBA00022963"/>
    </source>
</evidence>
<dbReference type="GO" id="GO:0016042">
    <property type="term" value="P:lipid catabolic process"/>
    <property type="evidence" value="ECO:0007669"/>
    <property type="project" value="UniProtKB-KW"/>
</dbReference>
<keyword evidence="6" id="KW-1185">Reference proteome</keyword>
<dbReference type="SUPFAM" id="SSF53474">
    <property type="entry name" value="alpha/beta-Hydrolases"/>
    <property type="match status" value="1"/>
</dbReference>